<evidence type="ECO:0000256" key="4">
    <source>
        <dbReference type="RuleBase" id="RU367124"/>
    </source>
</evidence>
<feature type="compositionally biased region" description="Polar residues" evidence="5">
    <location>
        <begin position="35"/>
        <end position="46"/>
    </location>
</feature>
<dbReference type="EMBL" id="CANTFL010001112">
    <property type="protein sequence ID" value="CAI5731713.1"/>
    <property type="molecule type" value="Genomic_DNA"/>
</dbReference>
<dbReference type="Pfam" id="PF16810">
    <property type="entry name" value="RXLR"/>
    <property type="match status" value="1"/>
</dbReference>
<organism evidence="6 7">
    <name type="scientific">Hyaloperonospora brassicae</name>
    <name type="common">Brassica downy mildew</name>
    <name type="synonym">Peronospora brassicae</name>
    <dbReference type="NCBI Taxonomy" id="162125"/>
    <lineage>
        <taxon>Eukaryota</taxon>
        <taxon>Sar</taxon>
        <taxon>Stramenopiles</taxon>
        <taxon>Oomycota</taxon>
        <taxon>Peronosporomycetes</taxon>
        <taxon>Peronosporales</taxon>
        <taxon>Peronosporaceae</taxon>
        <taxon>Hyaloperonospora</taxon>
    </lineage>
</organism>
<protein>
    <recommendedName>
        <fullName evidence="4">RxLR effector protein</fullName>
    </recommendedName>
</protein>
<feature type="compositionally biased region" description="Basic and acidic residues" evidence="5">
    <location>
        <begin position="47"/>
        <end position="69"/>
    </location>
</feature>
<gene>
    <name evidence="6" type="ORF">HBR001_LOCUS5283</name>
</gene>
<comment type="caution">
    <text evidence="6">The sequence shown here is derived from an EMBL/GenBank/DDBJ whole genome shotgun (WGS) entry which is preliminary data.</text>
</comment>
<accession>A0AAV0U5Q6</accession>
<comment type="domain">
    <text evidence="4">The RxLR-dEER motif acts to carry the protein into the host cell cytoplasm through binding to cell surface phosphatidylinositol-3-phosphate.</text>
</comment>
<proteinExistence type="inferred from homology"/>
<dbReference type="Proteomes" id="UP001162031">
    <property type="component" value="Unassembled WGS sequence"/>
</dbReference>
<feature type="chain" id="PRO_5043482892" description="RxLR effector protein" evidence="4">
    <location>
        <begin position="22"/>
        <end position="214"/>
    </location>
</feature>
<evidence type="ECO:0000313" key="7">
    <source>
        <dbReference type="Proteomes" id="UP001162031"/>
    </source>
</evidence>
<evidence type="ECO:0000256" key="2">
    <source>
        <dbReference type="ARBA" id="ARBA00010400"/>
    </source>
</evidence>
<dbReference type="AlphaFoldDB" id="A0AAV0U5Q6"/>
<comment type="similarity">
    <text evidence="2 4">Belongs to the RxLR effector family.</text>
</comment>
<comment type="subcellular location">
    <subcellularLocation>
        <location evidence="1 4">Secreted</location>
    </subcellularLocation>
</comment>
<dbReference type="InterPro" id="IPR031825">
    <property type="entry name" value="RXLR"/>
</dbReference>
<feature type="signal peptide" evidence="4">
    <location>
        <begin position="1"/>
        <end position="21"/>
    </location>
</feature>
<keyword evidence="4" id="KW-0732">Signal</keyword>
<evidence type="ECO:0000256" key="1">
    <source>
        <dbReference type="ARBA" id="ARBA00004613"/>
    </source>
</evidence>
<evidence type="ECO:0000256" key="5">
    <source>
        <dbReference type="SAM" id="MobiDB-lite"/>
    </source>
</evidence>
<evidence type="ECO:0000256" key="3">
    <source>
        <dbReference type="ARBA" id="ARBA00022525"/>
    </source>
</evidence>
<sequence length="214" mass="23463">MRLTGLYVAIVMASLHANGSAASTSKDVDAALSENKATSMSVSSPRANEKRSLRAEEKRNLDGLDEDRTLPGPFAESLGSSITRASKAPSEATLRFLMREWHSLSPDLQAKTVAWTYTGVQNKIKTIVQEGRLTKNEGSGLLKGIKLLSHANPSNEPAVWVEGLLLLRKFSVITRKQLIQALEILTGQKFAPSSLGKKLKWAQLEKLKKRQAKL</sequence>
<keyword evidence="7" id="KW-1185">Reference proteome</keyword>
<evidence type="ECO:0000313" key="6">
    <source>
        <dbReference type="EMBL" id="CAI5731713.1"/>
    </source>
</evidence>
<comment type="function">
    <text evidence="4">Effector that suppresses plant defense responses during pathogen infection.</text>
</comment>
<reference evidence="6" key="1">
    <citation type="submission" date="2022-12" db="EMBL/GenBank/DDBJ databases">
        <authorList>
            <person name="Webb A."/>
        </authorList>
    </citation>
    <scope>NUCLEOTIDE SEQUENCE</scope>
    <source>
        <strain evidence="6">Hp1</strain>
    </source>
</reference>
<name>A0AAV0U5Q6_HYABA</name>
<feature type="region of interest" description="Disordered" evidence="5">
    <location>
        <begin position="35"/>
        <end position="83"/>
    </location>
</feature>
<keyword evidence="3 4" id="KW-0964">Secreted</keyword>